<feature type="transmembrane region" description="Helical" evidence="6">
    <location>
        <begin position="401"/>
        <end position="420"/>
    </location>
</feature>
<feature type="transmembrane region" description="Helical" evidence="6">
    <location>
        <begin position="192"/>
        <end position="213"/>
    </location>
</feature>
<dbReference type="InterPro" id="IPR011701">
    <property type="entry name" value="MFS"/>
</dbReference>
<gene>
    <name evidence="8" type="ORF">TRUGW13939_02584</name>
</gene>
<feature type="transmembrane region" description="Helical" evidence="6">
    <location>
        <begin position="219"/>
        <end position="240"/>
    </location>
</feature>
<dbReference type="RefSeq" id="XP_035341670.1">
    <property type="nucleotide sequence ID" value="XM_035485777.1"/>
</dbReference>
<feature type="transmembrane region" description="Helical" evidence="6">
    <location>
        <begin position="322"/>
        <end position="349"/>
    </location>
</feature>
<dbReference type="GeneID" id="55990092"/>
<dbReference type="PANTHER" id="PTHR23502:SF139">
    <property type="entry name" value="MAJOR FACILITATOR SUPERFAMILY (MFS) PROFILE DOMAIN-CONTAINING PROTEIN-RELATED"/>
    <property type="match status" value="1"/>
</dbReference>
<dbReference type="KEGG" id="trg:TRUGW13939_02584"/>
<accession>A0A7H8QPU4</accession>
<keyword evidence="4 6" id="KW-0472">Membrane</keyword>
<dbReference type="SUPFAM" id="SSF103473">
    <property type="entry name" value="MFS general substrate transporter"/>
    <property type="match status" value="1"/>
</dbReference>
<dbReference type="Proteomes" id="UP000509510">
    <property type="component" value="Chromosome II"/>
</dbReference>
<dbReference type="Gene3D" id="1.20.1250.20">
    <property type="entry name" value="MFS general substrate transporter like domains"/>
    <property type="match status" value="1"/>
</dbReference>
<feature type="compositionally biased region" description="Basic and acidic residues" evidence="5">
    <location>
        <begin position="1"/>
        <end position="16"/>
    </location>
</feature>
<evidence type="ECO:0000313" key="9">
    <source>
        <dbReference type="Proteomes" id="UP000509510"/>
    </source>
</evidence>
<sequence length="550" mass="61691">MDEKSKANRQPDDIHVVDASSQSEVNPIDHGMFRDTSLNNHTTKTHPQPTSDPLDPLNWSRFQKNVVLSIVMFKYFLFTYITTTTVPSFAEIQDQFNISYSQVNWTVAIPALGLAVGPLFWSSFSDIYGRRSIFIVGTIISLVSTIGVAVADTYGGYMAGRFFQGFGVSPASTVGMAVVNDMFFDFERGQKLGLWVLAIDSGLLLGPTFGGFLDVVSAAWIDWFNCILFAALLVLELFFMPETLYPRSLMLQKMPKEDSFSNDIEKRPRKSAQKQETPTEMFKDLKRTKTLLFINYHPIPGICHPKPWDSVTRFFITFRYPVVAISILGYCFLWYWWVLSVITMVPAAYANYSPLIQGLLFLGLFLGTLFSEIFFSGTLSDYIVARLAKKNGGVRTAEMRLWLAYPAIVLTAVGLIVWGISIDKGYHWMVGQVALFLFAAGIQIGNTVTSSYIVDSYPLQSMSVVTFYAVFLNLSAFIDPFFIATWQSKSGWTWCFTAQALITLIGGTVVFASLQRFGGKMREKTPQPSWVNPEFDSGLQSVDFIDSSDP</sequence>
<evidence type="ECO:0000259" key="7">
    <source>
        <dbReference type="PROSITE" id="PS50850"/>
    </source>
</evidence>
<evidence type="ECO:0000256" key="3">
    <source>
        <dbReference type="ARBA" id="ARBA00022989"/>
    </source>
</evidence>
<feature type="compositionally biased region" description="Polar residues" evidence="5">
    <location>
        <begin position="36"/>
        <end position="51"/>
    </location>
</feature>
<dbReference type="PROSITE" id="PS50850">
    <property type="entry name" value="MFS"/>
    <property type="match status" value="1"/>
</dbReference>
<feature type="domain" description="Major facilitator superfamily (MFS) profile" evidence="7">
    <location>
        <begin position="67"/>
        <end position="518"/>
    </location>
</feature>
<dbReference type="InterPro" id="IPR020846">
    <property type="entry name" value="MFS_dom"/>
</dbReference>
<evidence type="ECO:0000256" key="2">
    <source>
        <dbReference type="ARBA" id="ARBA00022692"/>
    </source>
</evidence>
<dbReference type="OrthoDB" id="2585655at2759"/>
<organism evidence="8 9">
    <name type="scientific">Talaromyces rugulosus</name>
    <name type="common">Penicillium rugulosum</name>
    <dbReference type="NCBI Taxonomy" id="121627"/>
    <lineage>
        <taxon>Eukaryota</taxon>
        <taxon>Fungi</taxon>
        <taxon>Dikarya</taxon>
        <taxon>Ascomycota</taxon>
        <taxon>Pezizomycotina</taxon>
        <taxon>Eurotiomycetes</taxon>
        <taxon>Eurotiomycetidae</taxon>
        <taxon>Eurotiales</taxon>
        <taxon>Trichocomaceae</taxon>
        <taxon>Talaromyces</taxon>
        <taxon>Talaromyces sect. Islandici</taxon>
    </lineage>
</organism>
<dbReference type="EMBL" id="CP055899">
    <property type="protein sequence ID" value="QKX55491.1"/>
    <property type="molecule type" value="Genomic_DNA"/>
</dbReference>
<keyword evidence="2 6" id="KW-0812">Transmembrane</keyword>
<evidence type="ECO:0000256" key="5">
    <source>
        <dbReference type="SAM" id="MobiDB-lite"/>
    </source>
</evidence>
<evidence type="ECO:0000313" key="8">
    <source>
        <dbReference type="EMBL" id="QKX55491.1"/>
    </source>
</evidence>
<feature type="transmembrane region" description="Helical" evidence="6">
    <location>
        <begin position="355"/>
        <end position="380"/>
    </location>
</feature>
<comment type="subcellular location">
    <subcellularLocation>
        <location evidence="1">Membrane</location>
        <topology evidence="1">Multi-pass membrane protein</topology>
    </subcellularLocation>
</comment>
<protein>
    <recommendedName>
        <fullName evidence="7">Major facilitator superfamily (MFS) profile domain-containing protein</fullName>
    </recommendedName>
</protein>
<feature type="transmembrane region" description="Helical" evidence="6">
    <location>
        <begin position="133"/>
        <end position="150"/>
    </location>
</feature>
<feature type="transmembrane region" description="Helical" evidence="6">
    <location>
        <begin position="66"/>
        <end position="83"/>
    </location>
</feature>
<feature type="transmembrane region" description="Helical" evidence="6">
    <location>
        <begin position="465"/>
        <end position="485"/>
    </location>
</feature>
<dbReference type="GO" id="GO:0005886">
    <property type="term" value="C:plasma membrane"/>
    <property type="evidence" value="ECO:0007669"/>
    <property type="project" value="TreeGrafter"/>
</dbReference>
<feature type="transmembrane region" description="Helical" evidence="6">
    <location>
        <begin position="426"/>
        <end position="444"/>
    </location>
</feature>
<feature type="transmembrane region" description="Helical" evidence="6">
    <location>
        <begin position="103"/>
        <end position="121"/>
    </location>
</feature>
<evidence type="ECO:0000256" key="1">
    <source>
        <dbReference type="ARBA" id="ARBA00004141"/>
    </source>
</evidence>
<proteinExistence type="predicted"/>
<evidence type="ECO:0000256" key="6">
    <source>
        <dbReference type="SAM" id="Phobius"/>
    </source>
</evidence>
<keyword evidence="9" id="KW-1185">Reference proteome</keyword>
<feature type="region of interest" description="Disordered" evidence="5">
    <location>
        <begin position="1"/>
        <end position="52"/>
    </location>
</feature>
<feature type="transmembrane region" description="Helical" evidence="6">
    <location>
        <begin position="162"/>
        <end position="180"/>
    </location>
</feature>
<feature type="transmembrane region" description="Helical" evidence="6">
    <location>
        <begin position="491"/>
        <end position="514"/>
    </location>
</feature>
<dbReference type="InterPro" id="IPR036259">
    <property type="entry name" value="MFS_trans_sf"/>
</dbReference>
<dbReference type="GO" id="GO:0022857">
    <property type="term" value="F:transmembrane transporter activity"/>
    <property type="evidence" value="ECO:0007669"/>
    <property type="project" value="InterPro"/>
</dbReference>
<dbReference type="Pfam" id="PF07690">
    <property type="entry name" value="MFS_1"/>
    <property type="match status" value="1"/>
</dbReference>
<keyword evidence="3 6" id="KW-1133">Transmembrane helix</keyword>
<evidence type="ECO:0000256" key="4">
    <source>
        <dbReference type="ARBA" id="ARBA00023136"/>
    </source>
</evidence>
<dbReference type="PANTHER" id="PTHR23502">
    <property type="entry name" value="MAJOR FACILITATOR SUPERFAMILY"/>
    <property type="match status" value="1"/>
</dbReference>
<reference evidence="9" key="1">
    <citation type="submission" date="2020-06" db="EMBL/GenBank/DDBJ databases">
        <title>A chromosome-scale genome assembly of Talaromyces rugulosus W13939.</title>
        <authorList>
            <person name="Wang B."/>
            <person name="Guo L."/>
            <person name="Ye K."/>
            <person name="Wang L."/>
        </authorList>
    </citation>
    <scope>NUCLEOTIDE SEQUENCE [LARGE SCALE GENOMIC DNA]</scope>
    <source>
        <strain evidence="9">W13939</strain>
    </source>
</reference>
<dbReference type="AlphaFoldDB" id="A0A7H8QPU4"/>
<name>A0A7H8QPU4_TALRU</name>